<dbReference type="InterPro" id="IPR017964">
    <property type="entry name" value="DNA-dir_DNA_pol_B_CS"/>
</dbReference>
<accession>X0ZZN2</accession>
<protein>
    <recommendedName>
        <fullName evidence="2">DNA-directed DNA polymerase</fullName>
        <ecNumber evidence="2">2.7.7.7</ecNumber>
    </recommendedName>
</protein>
<dbReference type="EC" id="2.7.7.7" evidence="2"/>
<dbReference type="InterPro" id="IPR004868">
    <property type="entry name" value="DNA-dir_DNA_pol_B_mt/vir"/>
</dbReference>
<dbReference type="SUPFAM" id="SSF56672">
    <property type="entry name" value="DNA/RNA polymerases"/>
    <property type="match status" value="1"/>
</dbReference>
<evidence type="ECO:0000256" key="5">
    <source>
        <dbReference type="ARBA" id="ARBA00022705"/>
    </source>
</evidence>
<dbReference type="Pfam" id="PF03175">
    <property type="entry name" value="DNA_pol_B_2"/>
    <property type="match status" value="1"/>
</dbReference>
<dbReference type="Gene3D" id="1.10.287.690">
    <property type="entry name" value="Helix hairpin bin"/>
    <property type="match status" value="1"/>
</dbReference>
<organism evidence="10">
    <name type="scientific">marine sediment metagenome</name>
    <dbReference type="NCBI Taxonomy" id="412755"/>
    <lineage>
        <taxon>unclassified sequences</taxon>
        <taxon>metagenomes</taxon>
        <taxon>ecological metagenomes</taxon>
    </lineage>
</organism>
<evidence type="ECO:0000256" key="3">
    <source>
        <dbReference type="ARBA" id="ARBA00022679"/>
    </source>
</evidence>
<evidence type="ECO:0000256" key="8">
    <source>
        <dbReference type="ARBA" id="ARBA00049244"/>
    </source>
</evidence>
<evidence type="ECO:0000256" key="2">
    <source>
        <dbReference type="ARBA" id="ARBA00012417"/>
    </source>
</evidence>
<dbReference type="InterPro" id="IPR023211">
    <property type="entry name" value="DNA_pol_palm_dom_sf"/>
</dbReference>
<dbReference type="GO" id="GO:0000166">
    <property type="term" value="F:nucleotide binding"/>
    <property type="evidence" value="ECO:0007669"/>
    <property type="project" value="InterPro"/>
</dbReference>
<keyword evidence="5" id="KW-0235">DNA replication</keyword>
<keyword evidence="7" id="KW-0238">DNA-binding</keyword>
<sequence>TEGLKYAFEHGHVRRINMAGIYEMKDIFTGYVDFIHELRLVYKEDKNEVFELLSKYMHNSLYGKFAQLDIITEKEALLDDDEYSREIIFNLVTGHSTIITRLMNTEITQRMEGEGKNSNVAIASHITENARFYLWEIMKTVGIEKILYCDTDSIKLRVVDLDRKKIRTSRTILGALKVVSKDKSNPHGSGDR</sequence>
<evidence type="ECO:0000256" key="4">
    <source>
        <dbReference type="ARBA" id="ARBA00022695"/>
    </source>
</evidence>
<keyword evidence="3" id="KW-0808">Transferase</keyword>
<evidence type="ECO:0000259" key="9">
    <source>
        <dbReference type="Pfam" id="PF03175"/>
    </source>
</evidence>
<dbReference type="InterPro" id="IPR043502">
    <property type="entry name" value="DNA/RNA_pol_sf"/>
</dbReference>
<dbReference type="PROSITE" id="PS00116">
    <property type="entry name" value="DNA_POLYMERASE_B"/>
    <property type="match status" value="1"/>
</dbReference>
<feature type="domain" description="DNA-directed DNA polymerase family B mitochondria/virus" evidence="9">
    <location>
        <begin position="3"/>
        <end position="139"/>
    </location>
</feature>
<dbReference type="GO" id="GO:0006260">
    <property type="term" value="P:DNA replication"/>
    <property type="evidence" value="ECO:0007669"/>
    <property type="project" value="UniProtKB-KW"/>
</dbReference>
<dbReference type="AlphaFoldDB" id="X0ZZN2"/>
<dbReference type="Gene3D" id="3.90.1600.10">
    <property type="entry name" value="Palm domain of DNA polymerase"/>
    <property type="match status" value="1"/>
</dbReference>
<comment type="caution">
    <text evidence="10">The sequence shown here is derived from an EMBL/GenBank/DDBJ whole genome shotgun (WGS) entry which is preliminary data.</text>
</comment>
<gene>
    <name evidence="10" type="ORF">S01H4_32647</name>
</gene>
<dbReference type="GO" id="GO:0003677">
    <property type="term" value="F:DNA binding"/>
    <property type="evidence" value="ECO:0007669"/>
    <property type="project" value="UniProtKB-KW"/>
</dbReference>
<keyword evidence="4" id="KW-0548">Nucleotidyltransferase</keyword>
<evidence type="ECO:0000256" key="7">
    <source>
        <dbReference type="ARBA" id="ARBA00023125"/>
    </source>
</evidence>
<reference evidence="10" key="1">
    <citation type="journal article" date="2014" name="Front. Microbiol.">
        <title>High frequency of phylogenetically diverse reductive dehalogenase-homologous genes in deep subseafloor sedimentary metagenomes.</title>
        <authorList>
            <person name="Kawai M."/>
            <person name="Futagami T."/>
            <person name="Toyoda A."/>
            <person name="Takaki Y."/>
            <person name="Nishi S."/>
            <person name="Hori S."/>
            <person name="Arai W."/>
            <person name="Tsubouchi T."/>
            <person name="Morono Y."/>
            <person name="Uchiyama I."/>
            <person name="Ito T."/>
            <person name="Fujiyama A."/>
            <person name="Inagaki F."/>
            <person name="Takami H."/>
        </authorList>
    </citation>
    <scope>NUCLEOTIDE SEQUENCE</scope>
    <source>
        <strain evidence="10">Expedition CK06-06</strain>
    </source>
</reference>
<name>X0ZZN2_9ZZZZ</name>
<comment type="catalytic activity">
    <reaction evidence="8">
        <text>DNA(n) + a 2'-deoxyribonucleoside 5'-triphosphate = DNA(n+1) + diphosphate</text>
        <dbReference type="Rhea" id="RHEA:22508"/>
        <dbReference type="Rhea" id="RHEA-COMP:17339"/>
        <dbReference type="Rhea" id="RHEA-COMP:17340"/>
        <dbReference type="ChEBI" id="CHEBI:33019"/>
        <dbReference type="ChEBI" id="CHEBI:61560"/>
        <dbReference type="ChEBI" id="CHEBI:173112"/>
        <dbReference type="EC" id="2.7.7.7"/>
    </reaction>
</comment>
<keyword evidence="6" id="KW-0239">DNA-directed DNA polymerase</keyword>
<evidence type="ECO:0000256" key="6">
    <source>
        <dbReference type="ARBA" id="ARBA00022932"/>
    </source>
</evidence>
<dbReference type="EMBL" id="BART01017095">
    <property type="protein sequence ID" value="GAG74999.1"/>
    <property type="molecule type" value="Genomic_DNA"/>
</dbReference>
<feature type="non-terminal residue" evidence="10">
    <location>
        <position position="1"/>
    </location>
</feature>
<dbReference type="GO" id="GO:0003887">
    <property type="term" value="F:DNA-directed DNA polymerase activity"/>
    <property type="evidence" value="ECO:0007669"/>
    <property type="project" value="UniProtKB-KW"/>
</dbReference>
<proteinExistence type="inferred from homology"/>
<evidence type="ECO:0000256" key="1">
    <source>
        <dbReference type="ARBA" id="ARBA00005755"/>
    </source>
</evidence>
<comment type="similarity">
    <text evidence="1">Belongs to the DNA polymerase type-B family.</text>
</comment>
<evidence type="ECO:0000313" key="10">
    <source>
        <dbReference type="EMBL" id="GAG74999.1"/>
    </source>
</evidence>